<dbReference type="Pfam" id="PF00535">
    <property type="entry name" value="Glycos_transf_2"/>
    <property type="match status" value="1"/>
</dbReference>
<dbReference type="HOGENOM" id="CLU_025996_19_9_11"/>
<evidence type="ECO:0000313" key="3">
    <source>
        <dbReference type="EMBL" id="CCH85872.1"/>
    </source>
</evidence>
<reference evidence="3 4" key="1">
    <citation type="journal article" date="2012" name="J. Bacteriol.">
        <title>Genome Sequence of Radiation-Resistant Modestobacter marinus Strain BC501, a Representative Actinobacterium That Thrives on Calcareous Stone Surfaces.</title>
        <authorList>
            <person name="Normand P."/>
            <person name="Gury J."/>
            <person name="Pujic P."/>
            <person name="Chouaia B."/>
            <person name="Crotti E."/>
            <person name="Brusetti L."/>
            <person name="Daffonchio D."/>
            <person name="Vacherie B."/>
            <person name="Barbe V."/>
            <person name="Medigue C."/>
            <person name="Calteau A."/>
            <person name="Ghodhbane-Gtari F."/>
            <person name="Essoussi I."/>
            <person name="Nouioui I."/>
            <person name="Abbassi-Ghozzi I."/>
            <person name="Gtari M."/>
        </authorList>
    </citation>
    <scope>NUCLEOTIDE SEQUENCE [LARGE SCALE GENOMIC DNA]</scope>
    <source>
        <strain evidence="4">BC 501</strain>
    </source>
</reference>
<protein>
    <submittedName>
        <fullName evidence="3">Glycosyl transferase family 2</fullName>
    </submittedName>
</protein>
<name>I4ER59_MODI5</name>
<gene>
    <name evidence="3" type="ordered locus">MODMU_0414</name>
</gene>
<sequence>MAATSRPGPAAVEATWCGELELSGSPELRGVSPFADEAHARVLVRLHGEPLGYVTVPAGAAGVDAAAVAADARTRFAAAVTAHLAQEQQEDDGGPLPAAGEGCPNRVDSDVLVSVVVCTRDRADQLAGCLDRLRLLTYPRLEVVVVDNAPPDDATQRVVEAAQQQDPRFRYVREPRPGLSAARNKGLAEARGTVLAYTDDDVAVDPDWVQGVLRGFARRPDVGCVTGLVCTASISSPAEEYFDARTSLWSTRVEPQLFDLQGSGPDDPLYPYAPGLFGTGANIAFDRQLLLDLGGFDEALGAGTRTRGGEDLDIFVRVLRAGRALVYEPAAIVWHHHRADQDALLSQLYGYGTGLSAYLTKCLLQRETRAEILRRVVPGLRRRRAISDETSERLGSTAAAPPGAARRELQGLLVGPALYLRARRSATKPTGESAAVAPAPSL</sequence>
<proteinExistence type="predicted"/>
<dbReference type="GO" id="GO:0016740">
    <property type="term" value="F:transferase activity"/>
    <property type="evidence" value="ECO:0007669"/>
    <property type="project" value="UniProtKB-KW"/>
</dbReference>
<dbReference type="PANTHER" id="PTHR43685">
    <property type="entry name" value="GLYCOSYLTRANSFERASE"/>
    <property type="match status" value="1"/>
</dbReference>
<keyword evidence="4" id="KW-1185">Reference proteome</keyword>
<dbReference type="OrthoDB" id="3180470at2"/>
<evidence type="ECO:0000313" key="4">
    <source>
        <dbReference type="Proteomes" id="UP000006461"/>
    </source>
</evidence>
<evidence type="ECO:0000256" key="1">
    <source>
        <dbReference type="SAM" id="MobiDB-lite"/>
    </source>
</evidence>
<dbReference type="SUPFAM" id="SSF53448">
    <property type="entry name" value="Nucleotide-diphospho-sugar transferases"/>
    <property type="match status" value="1"/>
</dbReference>
<dbReference type="KEGG" id="mmar:MODMU_0414"/>
<dbReference type="STRING" id="477641.MODMU_0414"/>
<feature type="region of interest" description="Disordered" evidence="1">
    <location>
        <begin position="388"/>
        <end position="407"/>
    </location>
</feature>
<organism evidence="3 4">
    <name type="scientific">Modestobacter italicus (strain DSM 44449 / CECT 9708 / BC 501)</name>
    <dbReference type="NCBI Taxonomy" id="2732864"/>
    <lineage>
        <taxon>Bacteria</taxon>
        <taxon>Bacillati</taxon>
        <taxon>Actinomycetota</taxon>
        <taxon>Actinomycetes</taxon>
        <taxon>Geodermatophilales</taxon>
        <taxon>Geodermatophilaceae</taxon>
        <taxon>Modestobacter</taxon>
    </lineage>
</organism>
<dbReference type="InterPro" id="IPR050834">
    <property type="entry name" value="Glycosyltransf_2"/>
</dbReference>
<dbReference type="Proteomes" id="UP000006461">
    <property type="component" value="Chromosome"/>
</dbReference>
<dbReference type="PATRIC" id="fig|477641.3.peg.394"/>
<feature type="region of interest" description="Disordered" evidence="1">
    <location>
        <begin position="84"/>
        <end position="103"/>
    </location>
</feature>
<evidence type="ECO:0000259" key="2">
    <source>
        <dbReference type="Pfam" id="PF00535"/>
    </source>
</evidence>
<dbReference type="InterPro" id="IPR029044">
    <property type="entry name" value="Nucleotide-diphossugar_trans"/>
</dbReference>
<dbReference type="EMBL" id="FO203431">
    <property type="protein sequence ID" value="CCH85872.1"/>
    <property type="molecule type" value="Genomic_DNA"/>
</dbReference>
<dbReference type="Gene3D" id="3.90.550.10">
    <property type="entry name" value="Spore Coat Polysaccharide Biosynthesis Protein SpsA, Chain A"/>
    <property type="match status" value="1"/>
</dbReference>
<dbReference type="PANTHER" id="PTHR43685:SF3">
    <property type="entry name" value="SLR2126 PROTEIN"/>
    <property type="match status" value="1"/>
</dbReference>
<dbReference type="eggNOG" id="COG1216">
    <property type="taxonomic scope" value="Bacteria"/>
</dbReference>
<dbReference type="InterPro" id="IPR001173">
    <property type="entry name" value="Glyco_trans_2-like"/>
</dbReference>
<dbReference type="AlphaFoldDB" id="I4ER59"/>
<feature type="domain" description="Glycosyltransferase 2-like" evidence="2">
    <location>
        <begin position="114"/>
        <end position="226"/>
    </location>
</feature>
<accession>I4ER59</accession>
<keyword evidence="3" id="KW-0808">Transferase</keyword>
<dbReference type="OMA" id="LVWHHHR"/>